<evidence type="ECO:0000313" key="2">
    <source>
        <dbReference type="EMBL" id="HIU51767.1"/>
    </source>
</evidence>
<evidence type="ECO:0000313" key="3">
    <source>
        <dbReference type="Proteomes" id="UP000824093"/>
    </source>
</evidence>
<reference evidence="2" key="1">
    <citation type="submission" date="2020-10" db="EMBL/GenBank/DDBJ databases">
        <authorList>
            <person name="Gilroy R."/>
        </authorList>
    </citation>
    <scope>NUCLEOTIDE SEQUENCE</scope>
    <source>
        <strain evidence="2">CHK195-15760</strain>
    </source>
</reference>
<dbReference type="EMBL" id="DVNH01000026">
    <property type="protein sequence ID" value="HIU51767.1"/>
    <property type="molecule type" value="Genomic_DNA"/>
</dbReference>
<keyword evidence="1" id="KW-0472">Membrane</keyword>
<dbReference type="Proteomes" id="UP000824093">
    <property type="component" value="Unassembled WGS sequence"/>
</dbReference>
<organism evidence="2 3">
    <name type="scientific">Candidatus Merdicola faecigallinarum</name>
    <dbReference type="NCBI Taxonomy" id="2840862"/>
    <lineage>
        <taxon>Bacteria</taxon>
        <taxon>Bacillati</taxon>
        <taxon>Bacillota</taxon>
        <taxon>Clostridia</taxon>
        <taxon>Candidatus Merdicola</taxon>
    </lineage>
</organism>
<keyword evidence="1" id="KW-1133">Transmembrane helix</keyword>
<dbReference type="AlphaFoldDB" id="A0A9D1M1C5"/>
<accession>A0A9D1M1C5</accession>
<comment type="caution">
    <text evidence="2">The sequence shown here is derived from an EMBL/GenBank/DDBJ whole genome shotgun (WGS) entry which is preliminary data.</text>
</comment>
<sequence length="312" mass="36197">MNFLDLRLKVRNFFKKYKKLLIIIIIVWAIIIAINYFLKQLNENQKPTTTYEPNKAVMDDSEVPKALQEPINNLIGEFVGYCNDKNYETAYSMIDADCKEISYPTIDSFKAYVDNIYTTKKIYNIQNFSNVDNNYIYNVRILDDIMATGTNGNGYLYYEEKFVLKDTDQGLKLSIGGFIEKKDLNISTEDEYLKIEIPYKIVEYDTETYVVKVTNRTQNPIVLLDDSISNEIELSLGNQRRNMQNSSENLIMVNARETKTVKLYFTKFVDDGNIPEKLMFNAVRVLQSYAGNEQNTVDNAIDKYSLNIDLPE</sequence>
<keyword evidence="1" id="KW-0812">Transmembrane</keyword>
<reference evidence="2" key="2">
    <citation type="journal article" date="2021" name="PeerJ">
        <title>Extensive microbial diversity within the chicken gut microbiome revealed by metagenomics and culture.</title>
        <authorList>
            <person name="Gilroy R."/>
            <person name="Ravi A."/>
            <person name="Getino M."/>
            <person name="Pursley I."/>
            <person name="Horton D.L."/>
            <person name="Alikhan N.F."/>
            <person name="Baker D."/>
            <person name="Gharbi K."/>
            <person name="Hall N."/>
            <person name="Watson M."/>
            <person name="Adriaenssens E.M."/>
            <person name="Foster-Nyarko E."/>
            <person name="Jarju S."/>
            <person name="Secka A."/>
            <person name="Antonio M."/>
            <person name="Oren A."/>
            <person name="Chaudhuri R.R."/>
            <person name="La Ragione R."/>
            <person name="Hildebrand F."/>
            <person name="Pallen M.J."/>
        </authorList>
    </citation>
    <scope>NUCLEOTIDE SEQUENCE</scope>
    <source>
        <strain evidence="2">CHK195-15760</strain>
    </source>
</reference>
<name>A0A9D1M1C5_9FIRM</name>
<feature type="transmembrane region" description="Helical" evidence="1">
    <location>
        <begin position="20"/>
        <end position="38"/>
    </location>
</feature>
<proteinExistence type="predicted"/>
<protein>
    <submittedName>
        <fullName evidence="2">Uncharacterized protein</fullName>
    </submittedName>
</protein>
<evidence type="ECO:0000256" key="1">
    <source>
        <dbReference type="SAM" id="Phobius"/>
    </source>
</evidence>
<gene>
    <name evidence="2" type="ORF">IAB70_03990</name>
</gene>